<evidence type="ECO:0000256" key="1">
    <source>
        <dbReference type="ARBA" id="ARBA00004571"/>
    </source>
</evidence>
<evidence type="ECO:0000256" key="2">
    <source>
        <dbReference type="ARBA" id="ARBA00011233"/>
    </source>
</evidence>
<dbReference type="Proteomes" id="UP001244295">
    <property type="component" value="Unassembled WGS sequence"/>
</dbReference>
<evidence type="ECO:0000256" key="10">
    <source>
        <dbReference type="ARBA" id="ARBA00023237"/>
    </source>
</evidence>
<keyword evidence="4" id="KW-1134">Transmembrane beta strand</keyword>
<dbReference type="EMBL" id="JAUSRR010000003">
    <property type="protein sequence ID" value="MDP9923058.1"/>
    <property type="molecule type" value="Genomic_DNA"/>
</dbReference>
<dbReference type="SUPFAM" id="SSF56935">
    <property type="entry name" value="Porins"/>
    <property type="match status" value="1"/>
</dbReference>
<comment type="subcellular location">
    <subcellularLocation>
        <location evidence="1">Cell outer membrane</location>
        <topology evidence="1">Multi-pass membrane protein</topology>
    </subcellularLocation>
</comment>
<dbReference type="AlphaFoldDB" id="A0AAW8DUB8"/>
<evidence type="ECO:0000313" key="13">
    <source>
        <dbReference type="Proteomes" id="UP001244295"/>
    </source>
</evidence>
<keyword evidence="9" id="KW-0472">Membrane</keyword>
<keyword evidence="3" id="KW-0813">Transport</keyword>
<evidence type="ECO:0000259" key="11">
    <source>
        <dbReference type="Pfam" id="PF13609"/>
    </source>
</evidence>
<keyword evidence="7" id="KW-0406">Ion transport</keyword>
<protein>
    <submittedName>
        <fullName evidence="12">Porin</fullName>
    </submittedName>
</protein>
<evidence type="ECO:0000256" key="7">
    <source>
        <dbReference type="ARBA" id="ARBA00023065"/>
    </source>
</evidence>
<dbReference type="InterPro" id="IPR033900">
    <property type="entry name" value="Gram_neg_porin_domain"/>
</dbReference>
<name>A0AAW8DUB8_9BURK</name>
<keyword evidence="10" id="KW-0998">Cell outer membrane</keyword>
<comment type="subunit">
    <text evidence="2">Homotrimer.</text>
</comment>
<evidence type="ECO:0000256" key="4">
    <source>
        <dbReference type="ARBA" id="ARBA00022452"/>
    </source>
</evidence>
<keyword evidence="5" id="KW-0812">Transmembrane</keyword>
<proteinExistence type="predicted"/>
<dbReference type="GO" id="GO:0006811">
    <property type="term" value="P:monoatomic ion transport"/>
    <property type="evidence" value="ECO:0007669"/>
    <property type="project" value="UniProtKB-KW"/>
</dbReference>
<organism evidence="12 13">
    <name type="scientific">Variovorax boronicumulans</name>
    <dbReference type="NCBI Taxonomy" id="436515"/>
    <lineage>
        <taxon>Bacteria</taxon>
        <taxon>Pseudomonadati</taxon>
        <taxon>Pseudomonadota</taxon>
        <taxon>Betaproteobacteria</taxon>
        <taxon>Burkholderiales</taxon>
        <taxon>Comamonadaceae</taxon>
        <taxon>Variovorax</taxon>
    </lineage>
</organism>
<dbReference type="PANTHER" id="PTHR34501:SF9">
    <property type="entry name" value="MAJOR OUTER MEMBRANE PROTEIN P.IA"/>
    <property type="match status" value="1"/>
</dbReference>
<dbReference type="Gene3D" id="2.40.160.10">
    <property type="entry name" value="Porin"/>
    <property type="match status" value="1"/>
</dbReference>
<dbReference type="PANTHER" id="PTHR34501">
    <property type="entry name" value="PROTEIN YDDL-RELATED"/>
    <property type="match status" value="1"/>
</dbReference>
<dbReference type="GO" id="GO:0046930">
    <property type="term" value="C:pore complex"/>
    <property type="evidence" value="ECO:0007669"/>
    <property type="project" value="UniProtKB-KW"/>
</dbReference>
<comment type="caution">
    <text evidence="12">The sequence shown here is derived from an EMBL/GenBank/DDBJ whole genome shotgun (WGS) entry which is preliminary data.</text>
</comment>
<dbReference type="InterPro" id="IPR023614">
    <property type="entry name" value="Porin_dom_sf"/>
</dbReference>
<dbReference type="GO" id="GO:0009279">
    <property type="term" value="C:cell outer membrane"/>
    <property type="evidence" value="ECO:0007669"/>
    <property type="project" value="UniProtKB-SubCell"/>
</dbReference>
<keyword evidence="6" id="KW-0732">Signal</keyword>
<dbReference type="CDD" id="cd00342">
    <property type="entry name" value="gram_neg_porins"/>
    <property type="match status" value="1"/>
</dbReference>
<dbReference type="GO" id="GO:0015288">
    <property type="term" value="F:porin activity"/>
    <property type="evidence" value="ECO:0007669"/>
    <property type="project" value="UniProtKB-KW"/>
</dbReference>
<feature type="domain" description="Porin" evidence="11">
    <location>
        <begin position="12"/>
        <end position="265"/>
    </location>
</feature>
<evidence type="ECO:0000313" key="12">
    <source>
        <dbReference type="EMBL" id="MDP9923058.1"/>
    </source>
</evidence>
<dbReference type="Pfam" id="PF13609">
    <property type="entry name" value="Porin_4"/>
    <property type="match status" value="1"/>
</dbReference>
<evidence type="ECO:0000256" key="9">
    <source>
        <dbReference type="ARBA" id="ARBA00023136"/>
    </source>
</evidence>
<evidence type="ECO:0000256" key="5">
    <source>
        <dbReference type="ARBA" id="ARBA00022692"/>
    </source>
</evidence>
<dbReference type="InterPro" id="IPR050298">
    <property type="entry name" value="Gram-neg_bact_OMP"/>
</dbReference>
<evidence type="ECO:0000256" key="3">
    <source>
        <dbReference type="ARBA" id="ARBA00022448"/>
    </source>
</evidence>
<evidence type="ECO:0000256" key="8">
    <source>
        <dbReference type="ARBA" id="ARBA00023114"/>
    </source>
</evidence>
<keyword evidence="8" id="KW-0626">Porin</keyword>
<evidence type="ECO:0000256" key="6">
    <source>
        <dbReference type="ARBA" id="ARBA00022729"/>
    </source>
</evidence>
<accession>A0AAW8DUB8</accession>
<sequence length="296" mass="31780">MSVDHLRISSPNGSSRRLTALSSDSSRLIFEGVEDLGGGWGAKFKLDHGFNADTGTVGFGGIYFGREAMVGLVTPYGELRLGRNYIPMDDLTGSLDPFYFTGIGAAWPMTLFTPRVNNSVKYLSPRMGGFQVRALASASEGVKGAQYTGLGVSYNDASFDLHAAYTVQKNAVPGGDRKEFMVGGDYKFGGPRLTGFYIQRNDPGQPRRSSALVGTNWPIGAGEIRASYLVERQGASKASRIALQYMHFLSRRTAVFAGIARLNNGAGFAETLNPALPVLAKGEDVTGTQLGVRHSF</sequence>
<gene>
    <name evidence="12" type="ORF">J2W25_002079</name>
</gene>
<reference evidence="12" key="1">
    <citation type="submission" date="2023-07" db="EMBL/GenBank/DDBJ databases">
        <title>Sorghum-associated microbial communities from plants grown in Nebraska, USA.</title>
        <authorList>
            <person name="Schachtman D."/>
        </authorList>
    </citation>
    <scope>NUCLEOTIDE SEQUENCE</scope>
    <source>
        <strain evidence="12">DS2795</strain>
    </source>
</reference>